<sequence>MLIKRKTKLVAKFTYSLEKADETNITHISISPEPDWDDFSEFAAQFIGDIGAEVRADDYGMDRHQVDYELNGERYLLHYEHYSQSVWTEPQ</sequence>
<dbReference type="EMBL" id="WOCD01000003">
    <property type="protein sequence ID" value="MUH72775.1"/>
    <property type="molecule type" value="Genomic_DNA"/>
</dbReference>
<evidence type="ECO:0000313" key="1">
    <source>
        <dbReference type="EMBL" id="MUH72775.1"/>
    </source>
</evidence>
<accession>A0A6N8F875</accession>
<comment type="caution">
    <text evidence="1">The sequence shown here is derived from an EMBL/GenBank/DDBJ whole genome shotgun (WGS) entry which is preliminary data.</text>
</comment>
<dbReference type="Proteomes" id="UP000439994">
    <property type="component" value="Unassembled WGS sequence"/>
</dbReference>
<proteinExistence type="predicted"/>
<evidence type="ECO:0000313" key="2">
    <source>
        <dbReference type="Proteomes" id="UP000439994"/>
    </source>
</evidence>
<reference evidence="1 2" key="1">
    <citation type="submission" date="2019-11" db="EMBL/GenBank/DDBJ databases">
        <title>P. haliotis isolates from Z. marina roots.</title>
        <authorList>
            <person name="Cohen M."/>
            <person name="Jospin G."/>
            <person name="Eisen J.A."/>
            <person name="Coil D.A."/>
        </authorList>
    </citation>
    <scope>NUCLEOTIDE SEQUENCE [LARGE SCALE GENOMIC DNA]</scope>
    <source>
        <strain evidence="1 2">UCD-MCMsp1aY</strain>
    </source>
</reference>
<organism evidence="1 2">
    <name type="scientific">Psychrosphaera haliotis</name>
    <dbReference type="NCBI Taxonomy" id="555083"/>
    <lineage>
        <taxon>Bacteria</taxon>
        <taxon>Pseudomonadati</taxon>
        <taxon>Pseudomonadota</taxon>
        <taxon>Gammaproteobacteria</taxon>
        <taxon>Alteromonadales</taxon>
        <taxon>Pseudoalteromonadaceae</taxon>
        <taxon>Psychrosphaera</taxon>
    </lineage>
</organism>
<dbReference type="AlphaFoldDB" id="A0A6N8F875"/>
<name>A0A6N8F875_9GAMM</name>
<dbReference type="InterPro" id="IPR022080">
    <property type="entry name" value="DUF3630"/>
</dbReference>
<dbReference type="Pfam" id="PF12305">
    <property type="entry name" value="DUF3630"/>
    <property type="match status" value="1"/>
</dbReference>
<gene>
    <name evidence="1" type="ORF">GNP35_09895</name>
</gene>
<keyword evidence="2" id="KW-1185">Reference proteome</keyword>
<dbReference type="OrthoDB" id="6389032at2"/>
<protein>
    <submittedName>
        <fullName evidence="1">DUF3630 family protein</fullName>
    </submittedName>
</protein>